<evidence type="ECO:0000256" key="1">
    <source>
        <dbReference type="SAM" id="MobiDB-lite"/>
    </source>
</evidence>
<reference evidence="3" key="1">
    <citation type="journal article" date="2023" name="Commun. Biol.">
        <title>Genome analysis of Parmales, the sister group of diatoms, reveals the evolutionary specialization of diatoms from phago-mixotrophs to photoautotrophs.</title>
        <authorList>
            <person name="Ban H."/>
            <person name="Sato S."/>
            <person name="Yoshikawa S."/>
            <person name="Yamada K."/>
            <person name="Nakamura Y."/>
            <person name="Ichinomiya M."/>
            <person name="Sato N."/>
            <person name="Blanc-Mathieu R."/>
            <person name="Endo H."/>
            <person name="Kuwata A."/>
            <person name="Ogata H."/>
        </authorList>
    </citation>
    <scope>NUCLEOTIDE SEQUENCE [LARGE SCALE GENOMIC DNA]</scope>
    <source>
        <strain evidence="3">NIES 3699</strain>
    </source>
</reference>
<evidence type="ECO:0000313" key="3">
    <source>
        <dbReference type="Proteomes" id="UP001165160"/>
    </source>
</evidence>
<feature type="compositionally biased region" description="Basic and acidic residues" evidence="1">
    <location>
        <begin position="73"/>
        <end position="84"/>
    </location>
</feature>
<feature type="compositionally biased region" description="Acidic residues" evidence="1">
    <location>
        <begin position="85"/>
        <end position="96"/>
    </location>
</feature>
<proteinExistence type="predicted"/>
<sequence>MLRTAARRLTTRAAPKRHFPPPPPPPKYTARHAVYPLLLASAASFCVYLKFYSQGDAQDYWRGVDRGDIDKPMFEIGMKGRERGDDDEDDDDEDDE</sequence>
<feature type="region of interest" description="Disordered" evidence="1">
    <location>
        <begin position="1"/>
        <end position="27"/>
    </location>
</feature>
<dbReference type="EMBL" id="BRXX01000209">
    <property type="protein sequence ID" value="GMH97990.1"/>
    <property type="molecule type" value="Genomic_DNA"/>
</dbReference>
<organism evidence="2 3">
    <name type="scientific">Triparma verrucosa</name>
    <dbReference type="NCBI Taxonomy" id="1606542"/>
    <lineage>
        <taxon>Eukaryota</taxon>
        <taxon>Sar</taxon>
        <taxon>Stramenopiles</taxon>
        <taxon>Ochrophyta</taxon>
        <taxon>Bolidophyceae</taxon>
        <taxon>Parmales</taxon>
        <taxon>Triparmaceae</taxon>
        <taxon>Triparma</taxon>
    </lineage>
</organism>
<gene>
    <name evidence="2" type="ORF">TrVE_jg4212</name>
</gene>
<comment type="caution">
    <text evidence="2">The sequence shown here is derived from an EMBL/GenBank/DDBJ whole genome shotgun (WGS) entry which is preliminary data.</text>
</comment>
<protein>
    <submittedName>
        <fullName evidence="2">Uncharacterized protein</fullName>
    </submittedName>
</protein>
<evidence type="ECO:0000313" key="2">
    <source>
        <dbReference type="EMBL" id="GMH97990.1"/>
    </source>
</evidence>
<dbReference type="AlphaFoldDB" id="A0A9W7C4Q4"/>
<keyword evidence="3" id="KW-1185">Reference proteome</keyword>
<dbReference type="Proteomes" id="UP001165160">
    <property type="component" value="Unassembled WGS sequence"/>
</dbReference>
<accession>A0A9W7C4Q4</accession>
<name>A0A9W7C4Q4_9STRA</name>
<feature type="compositionally biased region" description="Basic residues" evidence="1">
    <location>
        <begin position="1"/>
        <end position="19"/>
    </location>
</feature>
<feature type="region of interest" description="Disordered" evidence="1">
    <location>
        <begin position="73"/>
        <end position="96"/>
    </location>
</feature>